<organism evidence="2">
    <name type="scientific">uncultured Solirubrobacteraceae bacterium</name>
    <dbReference type="NCBI Taxonomy" id="1162706"/>
    <lineage>
        <taxon>Bacteria</taxon>
        <taxon>Bacillati</taxon>
        <taxon>Actinomycetota</taxon>
        <taxon>Thermoleophilia</taxon>
        <taxon>Solirubrobacterales</taxon>
        <taxon>Solirubrobacteraceae</taxon>
        <taxon>environmental samples</taxon>
    </lineage>
</organism>
<feature type="non-terminal residue" evidence="2">
    <location>
        <position position="1"/>
    </location>
</feature>
<proteinExistence type="predicted"/>
<feature type="compositionally biased region" description="Basic and acidic residues" evidence="1">
    <location>
        <begin position="228"/>
        <end position="237"/>
    </location>
</feature>
<keyword evidence="2" id="KW-0067">ATP-binding</keyword>
<protein>
    <submittedName>
        <fullName evidence="2">Oligopeptide transport ATP-binding protein OppF</fullName>
    </submittedName>
</protein>
<reference evidence="2" key="1">
    <citation type="submission" date="2020-02" db="EMBL/GenBank/DDBJ databases">
        <authorList>
            <person name="Meier V. D."/>
        </authorList>
    </citation>
    <scope>NUCLEOTIDE SEQUENCE</scope>
    <source>
        <strain evidence="2">AVDCRST_MAG38</strain>
    </source>
</reference>
<feature type="compositionally biased region" description="Low complexity" evidence="1">
    <location>
        <begin position="10"/>
        <end position="19"/>
    </location>
</feature>
<feature type="region of interest" description="Disordered" evidence="1">
    <location>
        <begin position="1"/>
        <end position="369"/>
    </location>
</feature>
<dbReference type="GO" id="GO:0005524">
    <property type="term" value="F:ATP binding"/>
    <property type="evidence" value="ECO:0007669"/>
    <property type="project" value="UniProtKB-KW"/>
</dbReference>
<feature type="compositionally biased region" description="Low complexity" evidence="1">
    <location>
        <begin position="139"/>
        <end position="157"/>
    </location>
</feature>
<feature type="compositionally biased region" description="Low complexity" evidence="1">
    <location>
        <begin position="209"/>
        <end position="225"/>
    </location>
</feature>
<dbReference type="EMBL" id="CADCVJ010000168">
    <property type="protein sequence ID" value="CAA9480601.1"/>
    <property type="molecule type" value="Genomic_DNA"/>
</dbReference>
<feature type="compositionally biased region" description="Basic residues" evidence="1">
    <location>
        <begin position="158"/>
        <end position="172"/>
    </location>
</feature>
<feature type="non-terminal residue" evidence="2">
    <location>
        <position position="369"/>
    </location>
</feature>
<sequence>GGRRRRRAARGQPPQAALPRARRPAQPRPRARPRRRRRLLHAGHGGDPRAGRRVRVRQDDALADRHAAHRADRRQGRLPGPGHLPRRALGDAPAAPRHPDGLPGPVRLAEPAQAHRRDHRRAAAPARDGPRRHRRAHARPPATRRPGARARQPLPARVLRRPAPAHRHRAGARARAAADRARRAGLGARRLRPGADRQPARRPAGRDGPGLPVRGPRPVGGAPRVQPHRGDVPRADHGALAVRGALHQADPPLHRGAAVGDPRARPGAQPQPPADGGRRRAALAAGPAVGLRLPHALSARPRPVRPRGAPAQRLRPRARRRLPLPAQHHRRRGRPVDQVAVEPARQRRQRADPHRGRCRAADRGRPARL</sequence>
<feature type="compositionally biased region" description="Basic residues" evidence="1">
    <location>
        <begin position="314"/>
        <end position="333"/>
    </location>
</feature>
<evidence type="ECO:0000313" key="2">
    <source>
        <dbReference type="EMBL" id="CAA9480601.1"/>
    </source>
</evidence>
<evidence type="ECO:0000256" key="1">
    <source>
        <dbReference type="SAM" id="MobiDB-lite"/>
    </source>
</evidence>
<dbReference type="AlphaFoldDB" id="A0A6J4S0W0"/>
<accession>A0A6J4S0W0</accession>
<feature type="compositionally biased region" description="Low complexity" evidence="1">
    <location>
        <begin position="282"/>
        <end position="294"/>
    </location>
</feature>
<feature type="compositionally biased region" description="Basic and acidic residues" evidence="1">
    <location>
        <begin position="349"/>
        <end position="369"/>
    </location>
</feature>
<feature type="compositionally biased region" description="Basic residues" evidence="1">
    <location>
        <begin position="20"/>
        <end position="41"/>
    </location>
</feature>
<gene>
    <name evidence="2" type="ORF">AVDCRST_MAG38-2000</name>
</gene>
<name>A0A6J4S0W0_9ACTN</name>
<feature type="compositionally biased region" description="Basic and acidic residues" evidence="1">
    <location>
        <begin position="44"/>
        <end position="75"/>
    </location>
</feature>
<keyword evidence="2" id="KW-0547">Nucleotide-binding</keyword>